<dbReference type="GO" id="GO:0051015">
    <property type="term" value="F:actin filament binding"/>
    <property type="evidence" value="ECO:0007669"/>
    <property type="project" value="InterPro"/>
</dbReference>
<dbReference type="GeneTree" id="ENSGT00940000154533"/>
<dbReference type="Pfam" id="PF00880">
    <property type="entry name" value="Nebulin"/>
    <property type="match status" value="7"/>
</dbReference>
<evidence type="ECO:0000256" key="3">
    <source>
        <dbReference type="SAM" id="MobiDB-lite"/>
    </source>
</evidence>
<keyword evidence="5" id="KW-1185">Reference proteome</keyword>
<evidence type="ECO:0000313" key="5">
    <source>
        <dbReference type="Proteomes" id="UP000264840"/>
    </source>
</evidence>
<evidence type="ECO:0000313" key="4">
    <source>
        <dbReference type="Ensembl" id="ENSHBUP00000028611.1"/>
    </source>
</evidence>
<dbReference type="PANTHER" id="PTHR11039">
    <property type="entry name" value="NEBULIN"/>
    <property type="match status" value="1"/>
</dbReference>
<accession>A0A3Q2WRA0</accession>
<dbReference type="InterPro" id="IPR000900">
    <property type="entry name" value="Nebulin_repeat"/>
</dbReference>
<dbReference type="SMART" id="SM00227">
    <property type="entry name" value="NEBU"/>
    <property type="match status" value="10"/>
</dbReference>
<organism evidence="4 5">
    <name type="scientific">Haplochromis burtoni</name>
    <name type="common">Burton's mouthbrooder</name>
    <name type="synonym">Chromis burtoni</name>
    <dbReference type="NCBI Taxonomy" id="8153"/>
    <lineage>
        <taxon>Eukaryota</taxon>
        <taxon>Metazoa</taxon>
        <taxon>Chordata</taxon>
        <taxon>Craniata</taxon>
        <taxon>Vertebrata</taxon>
        <taxon>Euteleostomi</taxon>
        <taxon>Actinopterygii</taxon>
        <taxon>Neopterygii</taxon>
        <taxon>Teleostei</taxon>
        <taxon>Neoteleostei</taxon>
        <taxon>Acanthomorphata</taxon>
        <taxon>Ovalentaria</taxon>
        <taxon>Cichlomorphae</taxon>
        <taxon>Cichliformes</taxon>
        <taxon>Cichlidae</taxon>
        <taxon>African cichlids</taxon>
        <taxon>Pseudocrenilabrinae</taxon>
        <taxon>Haplochromini</taxon>
        <taxon>Haplochromis</taxon>
    </lineage>
</organism>
<keyword evidence="1" id="KW-0677">Repeat</keyword>
<dbReference type="Ensembl" id="ENSHBUT00000017928.1">
    <property type="protein sequence ID" value="ENSHBUP00000028611.1"/>
    <property type="gene ID" value="ENSHBUG00000012582.1"/>
</dbReference>
<feature type="region of interest" description="Disordered" evidence="3">
    <location>
        <begin position="1"/>
        <end position="22"/>
    </location>
</feature>
<sequence>SKKEMQSGSFTTLSDTRDTAHSRTVNKLVSGKVYKEKFEKEKGKSIYNHMIVPPDVQHAMDVAKNQSNVAYKKDAKASLHYTTVVDRPDIKKATQAAKLISQIGYREKAREEASRGGSLAHRPDIALATEVSKLTSQVKYKEKFDKEMKGKKPQYDLKESKIYKTLKEASVLASEVKYKGDLKKIHKPVTDMAESLSMKHITSTSKLSSDQVKYKEKYEKEKGKPMLDFETPTYVTAKEAQHMQSQREYKKSLEQEIKGKGMLALATDTPDFMRAKNATEILSQSKYKQTAEMDRASYTTVIDTPDIIHAQQMKNIVSQKKYKEEAEKTMSHYVPVLDTPEMQRVRENQKNFSTVLYSDSFRKQVQGKAAFVLDTPEMRRVRETQRIIS</sequence>
<dbReference type="Proteomes" id="UP000264840">
    <property type="component" value="Unplaced"/>
</dbReference>
<dbReference type="AlphaFoldDB" id="A0A3Q2WRA0"/>
<dbReference type="GO" id="GO:0030018">
    <property type="term" value="C:Z disc"/>
    <property type="evidence" value="ECO:0007669"/>
    <property type="project" value="InterPro"/>
</dbReference>
<dbReference type="InterPro" id="IPR055297">
    <property type="entry name" value="NEBU/NEBL"/>
</dbReference>
<name>A0A3Q2WRA0_HAPBU</name>
<evidence type="ECO:0000256" key="2">
    <source>
        <dbReference type="ARBA" id="ARBA00023203"/>
    </source>
</evidence>
<evidence type="ECO:0008006" key="6">
    <source>
        <dbReference type="Google" id="ProtNLM"/>
    </source>
</evidence>
<reference evidence="4" key="2">
    <citation type="submission" date="2025-09" db="UniProtKB">
        <authorList>
            <consortium name="Ensembl"/>
        </authorList>
    </citation>
    <scope>IDENTIFICATION</scope>
</reference>
<dbReference type="PROSITE" id="PS51216">
    <property type="entry name" value="NEBULIN"/>
    <property type="match status" value="7"/>
</dbReference>
<reference evidence="4" key="1">
    <citation type="submission" date="2025-08" db="UniProtKB">
        <authorList>
            <consortium name="Ensembl"/>
        </authorList>
    </citation>
    <scope>IDENTIFICATION</scope>
</reference>
<evidence type="ECO:0000256" key="1">
    <source>
        <dbReference type="ARBA" id="ARBA00022737"/>
    </source>
</evidence>
<protein>
    <recommendedName>
        <fullName evidence="6">Nebulin</fullName>
    </recommendedName>
</protein>
<proteinExistence type="predicted"/>
<dbReference type="GO" id="GO:0071691">
    <property type="term" value="P:cardiac muscle thin filament assembly"/>
    <property type="evidence" value="ECO:0007669"/>
    <property type="project" value="TreeGrafter"/>
</dbReference>
<keyword evidence="2" id="KW-0009">Actin-binding</keyword>
<dbReference type="PANTHER" id="PTHR11039:SF37">
    <property type="entry name" value="NEBULIN"/>
    <property type="match status" value="1"/>
</dbReference>
<dbReference type="STRING" id="8153.ENSHBUP00000028611"/>
<feature type="compositionally biased region" description="Polar residues" evidence="3">
    <location>
        <begin position="1"/>
        <end position="14"/>
    </location>
</feature>